<dbReference type="EMBL" id="JBGBDC010000004">
    <property type="protein sequence ID" value="MEY2251623.1"/>
    <property type="molecule type" value="Genomic_DNA"/>
</dbReference>
<accession>A0ABV4B5C0</accession>
<protein>
    <submittedName>
        <fullName evidence="6">LysR family transcriptional regulator</fullName>
    </submittedName>
</protein>
<evidence type="ECO:0000256" key="2">
    <source>
        <dbReference type="ARBA" id="ARBA00023015"/>
    </source>
</evidence>
<dbReference type="InterPro" id="IPR005119">
    <property type="entry name" value="LysR_subst-bd"/>
</dbReference>
<dbReference type="PANTHER" id="PTHR30537">
    <property type="entry name" value="HTH-TYPE TRANSCRIPTIONAL REGULATOR"/>
    <property type="match status" value="1"/>
</dbReference>
<dbReference type="Pfam" id="PF03466">
    <property type="entry name" value="LysR_substrate"/>
    <property type="match status" value="1"/>
</dbReference>
<evidence type="ECO:0000313" key="7">
    <source>
        <dbReference type="Proteomes" id="UP001562178"/>
    </source>
</evidence>
<dbReference type="RefSeq" id="WP_369460044.1">
    <property type="nucleotide sequence ID" value="NZ_JBGBDC010000004.1"/>
</dbReference>
<keyword evidence="4" id="KW-0804">Transcription</keyword>
<evidence type="ECO:0000313" key="6">
    <source>
        <dbReference type="EMBL" id="MEY2251623.1"/>
    </source>
</evidence>
<dbReference type="InterPro" id="IPR036390">
    <property type="entry name" value="WH_DNA-bd_sf"/>
</dbReference>
<sequence>MNTDSLPLADMQVFVQVVAQHSFAGAARHLRLTTSAVSRSVGRLESELGVKLLNRTTRSLSLTEVGAAVHADCVLMLQSAELAVSRATAHRQQPQGVLRMSAPLVFGDWWLAPLLPGFCALFPEVQVQLTMRDELLDLTAEGLDLAIRISGADALPPAMVARPLKRIHYLLVAHPAYLQTRPPITEPQDLMAHRCMSLGYGPFQNVVELACVASPAAPPVKLRLNTPITIASSHGLLNALQSNAVAGIALMAEFVACNHLAQGSLVEVLPGWQLVGSYAPRTAYALHAPGPHVPPKLRAMLDYLQSQTAEAVTSGTPLASAGSR</sequence>
<dbReference type="InterPro" id="IPR036388">
    <property type="entry name" value="WH-like_DNA-bd_sf"/>
</dbReference>
<comment type="caution">
    <text evidence="6">The sequence shown here is derived from an EMBL/GenBank/DDBJ whole genome shotgun (WGS) entry which is preliminary data.</text>
</comment>
<organism evidence="6 7">
    <name type="scientific">Comamonas sediminis</name>
    <dbReference type="NCBI Taxonomy" id="1783360"/>
    <lineage>
        <taxon>Bacteria</taxon>
        <taxon>Pseudomonadati</taxon>
        <taxon>Pseudomonadota</taxon>
        <taxon>Betaproteobacteria</taxon>
        <taxon>Burkholderiales</taxon>
        <taxon>Comamonadaceae</taxon>
        <taxon>Comamonas</taxon>
    </lineage>
</organism>
<name>A0ABV4B5C0_9BURK</name>
<dbReference type="PANTHER" id="PTHR30537:SF5">
    <property type="entry name" value="HTH-TYPE TRANSCRIPTIONAL ACTIVATOR TTDR-RELATED"/>
    <property type="match status" value="1"/>
</dbReference>
<dbReference type="InterPro" id="IPR058163">
    <property type="entry name" value="LysR-type_TF_proteobact-type"/>
</dbReference>
<dbReference type="PROSITE" id="PS50931">
    <property type="entry name" value="HTH_LYSR"/>
    <property type="match status" value="1"/>
</dbReference>
<dbReference type="SUPFAM" id="SSF46785">
    <property type="entry name" value="Winged helix' DNA-binding domain"/>
    <property type="match status" value="1"/>
</dbReference>
<gene>
    <name evidence="6" type="ORF">AB7A72_11475</name>
</gene>
<evidence type="ECO:0000256" key="4">
    <source>
        <dbReference type="ARBA" id="ARBA00023163"/>
    </source>
</evidence>
<dbReference type="SUPFAM" id="SSF53850">
    <property type="entry name" value="Periplasmic binding protein-like II"/>
    <property type="match status" value="1"/>
</dbReference>
<evidence type="ECO:0000256" key="3">
    <source>
        <dbReference type="ARBA" id="ARBA00023125"/>
    </source>
</evidence>
<dbReference type="Gene3D" id="3.40.190.290">
    <property type="match status" value="1"/>
</dbReference>
<dbReference type="CDD" id="cd08422">
    <property type="entry name" value="PBP2_CrgA_like"/>
    <property type="match status" value="1"/>
</dbReference>
<comment type="similarity">
    <text evidence="1">Belongs to the LysR transcriptional regulatory family.</text>
</comment>
<keyword evidence="2" id="KW-0805">Transcription regulation</keyword>
<proteinExistence type="inferred from homology"/>
<dbReference type="Gene3D" id="1.10.10.10">
    <property type="entry name" value="Winged helix-like DNA-binding domain superfamily/Winged helix DNA-binding domain"/>
    <property type="match status" value="1"/>
</dbReference>
<reference evidence="6 7" key="1">
    <citation type="journal article" date="2016" name="Int. J. Syst. Evol. Microbiol.">
        <title>Description of Comamonas sediminis sp. nov., isolated from lagoon sediments.</title>
        <authorList>
            <person name="Subhash Y."/>
            <person name="Bang J.J."/>
            <person name="You T.H."/>
            <person name="Lee S.S."/>
        </authorList>
    </citation>
    <scope>NUCLEOTIDE SEQUENCE [LARGE SCALE GENOMIC DNA]</scope>
    <source>
        <strain evidence="6 7">JCM 31169</strain>
    </source>
</reference>
<dbReference type="Proteomes" id="UP001562178">
    <property type="component" value="Unassembled WGS sequence"/>
</dbReference>
<keyword evidence="3" id="KW-0238">DNA-binding</keyword>
<feature type="domain" description="HTH lysR-type" evidence="5">
    <location>
        <begin position="6"/>
        <end position="63"/>
    </location>
</feature>
<evidence type="ECO:0000256" key="1">
    <source>
        <dbReference type="ARBA" id="ARBA00009437"/>
    </source>
</evidence>
<evidence type="ECO:0000259" key="5">
    <source>
        <dbReference type="PROSITE" id="PS50931"/>
    </source>
</evidence>
<dbReference type="InterPro" id="IPR000847">
    <property type="entry name" value="LysR_HTH_N"/>
</dbReference>
<dbReference type="Pfam" id="PF00126">
    <property type="entry name" value="HTH_1"/>
    <property type="match status" value="1"/>
</dbReference>
<keyword evidence="7" id="KW-1185">Reference proteome</keyword>